<sequence>MTNFSMLLIVLF</sequence>
<reference evidence="1" key="1">
    <citation type="submission" date="2018-02" db="EMBL/GenBank/DDBJ databases">
        <title>Rhizophora mucronata_Transcriptome.</title>
        <authorList>
            <person name="Meera S.P."/>
            <person name="Sreeshan A."/>
            <person name="Augustine A."/>
        </authorList>
    </citation>
    <scope>NUCLEOTIDE SEQUENCE</scope>
    <source>
        <tissue evidence="1">Leaf</tissue>
    </source>
</reference>
<proteinExistence type="predicted"/>
<dbReference type="EMBL" id="GGEC01082441">
    <property type="protein sequence ID" value="MBX62925.1"/>
    <property type="molecule type" value="Transcribed_RNA"/>
</dbReference>
<accession>A0A2P2Q7H1</accession>
<organism evidence="1">
    <name type="scientific">Rhizophora mucronata</name>
    <name type="common">Asiatic mangrove</name>
    <dbReference type="NCBI Taxonomy" id="61149"/>
    <lineage>
        <taxon>Eukaryota</taxon>
        <taxon>Viridiplantae</taxon>
        <taxon>Streptophyta</taxon>
        <taxon>Embryophyta</taxon>
        <taxon>Tracheophyta</taxon>
        <taxon>Spermatophyta</taxon>
        <taxon>Magnoliopsida</taxon>
        <taxon>eudicotyledons</taxon>
        <taxon>Gunneridae</taxon>
        <taxon>Pentapetalae</taxon>
        <taxon>rosids</taxon>
        <taxon>fabids</taxon>
        <taxon>Malpighiales</taxon>
        <taxon>Rhizophoraceae</taxon>
        <taxon>Rhizophora</taxon>
    </lineage>
</organism>
<protein>
    <submittedName>
        <fullName evidence="1">Uncharacterized protein</fullName>
    </submittedName>
</protein>
<evidence type="ECO:0000313" key="1">
    <source>
        <dbReference type="EMBL" id="MBX62925.1"/>
    </source>
</evidence>
<name>A0A2P2Q7H1_RHIMU</name>